<keyword evidence="2 12" id="KW-1003">Cell membrane</keyword>
<evidence type="ECO:0000256" key="4">
    <source>
        <dbReference type="ARBA" id="ARBA00022679"/>
    </source>
</evidence>
<dbReference type="AlphaFoldDB" id="A0A1G7ENV9"/>
<feature type="active site" evidence="12">
    <location>
        <position position="415"/>
    </location>
</feature>
<feature type="active site" evidence="12">
    <location>
        <position position="236"/>
    </location>
</feature>
<evidence type="ECO:0000256" key="13">
    <source>
        <dbReference type="NCBIfam" id="TIGR04265"/>
    </source>
</evidence>
<keyword evidence="11 12" id="KW-1208">Phospholipid metabolism</keyword>
<gene>
    <name evidence="15" type="ORF">SAMN05421636_106265</name>
</gene>
<dbReference type="InterPro" id="IPR022924">
    <property type="entry name" value="Cardiolipin_synthase"/>
</dbReference>
<dbReference type="EC" id="2.7.8.-" evidence="12 13"/>
<keyword evidence="4 12" id="KW-0808">Transferase</keyword>
<evidence type="ECO:0000256" key="8">
    <source>
        <dbReference type="ARBA" id="ARBA00023098"/>
    </source>
</evidence>
<evidence type="ECO:0000313" key="15">
    <source>
        <dbReference type="EMBL" id="SDE65331.1"/>
    </source>
</evidence>
<evidence type="ECO:0000259" key="14">
    <source>
        <dbReference type="PROSITE" id="PS50035"/>
    </source>
</evidence>
<reference evidence="15 16" key="1">
    <citation type="submission" date="2016-10" db="EMBL/GenBank/DDBJ databases">
        <authorList>
            <person name="de Groot N.N."/>
        </authorList>
    </citation>
    <scope>NUCLEOTIDE SEQUENCE [LARGE SCALE GENOMIC DNA]</scope>
    <source>
        <strain evidence="15 16">DSM 23421</strain>
    </source>
</reference>
<feature type="transmembrane region" description="Helical" evidence="12">
    <location>
        <begin position="12"/>
        <end position="33"/>
    </location>
</feature>
<feature type="active site" evidence="12">
    <location>
        <position position="408"/>
    </location>
</feature>
<dbReference type="RefSeq" id="WP_317040766.1">
    <property type="nucleotide sequence ID" value="NZ_FNAO01000006.1"/>
</dbReference>
<dbReference type="EMBL" id="FNAO01000006">
    <property type="protein sequence ID" value="SDE65331.1"/>
    <property type="molecule type" value="Genomic_DNA"/>
</dbReference>
<dbReference type="STRING" id="641691.SAMN05421636_106265"/>
<name>A0A1G7ENV9_9FLAO</name>
<dbReference type="PROSITE" id="PS50035">
    <property type="entry name" value="PLD"/>
    <property type="match status" value="2"/>
</dbReference>
<dbReference type="InterPro" id="IPR025202">
    <property type="entry name" value="PLD-like_dom"/>
</dbReference>
<keyword evidence="8 12" id="KW-0443">Lipid metabolism</keyword>
<feature type="active site" evidence="12">
    <location>
        <position position="231"/>
    </location>
</feature>
<keyword evidence="3 12" id="KW-0444">Lipid biosynthesis</keyword>
<comment type="function">
    <text evidence="12">Catalyzes the reversible phosphatidyl group transfer from one phosphatidylglycerol molecule to another to form cardiolipin (CL) (diphosphatidylglycerol) and glycerol.</text>
</comment>
<feature type="domain" description="PLD phosphodiesterase" evidence="14">
    <location>
        <begin position="403"/>
        <end position="430"/>
    </location>
</feature>
<evidence type="ECO:0000256" key="10">
    <source>
        <dbReference type="ARBA" id="ARBA00023209"/>
    </source>
</evidence>
<feature type="active site" evidence="12">
    <location>
        <position position="229"/>
    </location>
</feature>
<dbReference type="Pfam" id="PF13396">
    <property type="entry name" value="PLDc_N"/>
    <property type="match status" value="1"/>
</dbReference>
<evidence type="ECO:0000256" key="3">
    <source>
        <dbReference type="ARBA" id="ARBA00022516"/>
    </source>
</evidence>
<dbReference type="Pfam" id="PF13091">
    <property type="entry name" value="PLDc_2"/>
    <property type="match status" value="2"/>
</dbReference>
<dbReference type="CDD" id="cd09112">
    <property type="entry name" value="PLDc_CLS_2"/>
    <property type="match status" value="1"/>
</dbReference>
<dbReference type="CDD" id="cd09110">
    <property type="entry name" value="PLDc_CLS_1"/>
    <property type="match status" value="1"/>
</dbReference>
<keyword evidence="9 12" id="KW-0472">Membrane</keyword>
<evidence type="ECO:0000256" key="2">
    <source>
        <dbReference type="ARBA" id="ARBA00022475"/>
    </source>
</evidence>
<comment type="subcellular location">
    <subcellularLocation>
        <location evidence="1 12">Cell membrane</location>
        <topology evidence="1 12">Multi-pass membrane protein</topology>
    </subcellularLocation>
</comment>
<feature type="active site" evidence="12">
    <location>
        <position position="410"/>
    </location>
</feature>
<dbReference type="InterPro" id="IPR030874">
    <property type="entry name" value="Cardiolipin_synth_Firmi"/>
</dbReference>
<keyword evidence="6" id="KW-0677">Repeat</keyword>
<evidence type="ECO:0000256" key="9">
    <source>
        <dbReference type="ARBA" id="ARBA00023136"/>
    </source>
</evidence>
<dbReference type="HAMAP" id="MF_01916">
    <property type="entry name" value="Cardiolipin_synth_Cls"/>
    <property type="match status" value="1"/>
</dbReference>
<dbReference type="InterPro" id="IPR027379">
    <property type="entry name" value="CLS_N"/>
</dbReference>
<keyword evidence="7 12" id="KW-1133">Transmembrane helix</keyword>
<evidence type="ECO:0000256" key="12">
    <source>
        <dbReference type="HAMAP-Rule" id="MF_01916"/>
    </source>
</evidence>
<dbReference type="Gene3D" id="3.30.870.10">
    <property type="entry name" value="Endonuclease Chain A"/>
    <property type="match status" value="2"/>
</dbReference>
<dbReference type="GO" id="GO:0032049">
    <property type="term" value="P:cardiolipin biosynthetic process"/>
    <property type="evidence" value="ECO:0007669"/>
    <property type="project" value="UniProtKB-UniRule"/>
</dbReference>
<dbReference type="PANTHER" id="PTHR21248:SF22">
    <property type="entry name" value="PHOSPHOLIPASE D"/>
    <property type="match status" value="1"/>
</dbReference>
<evidence type="ECO:0000256" key="11">
    <source>
        <dbReference type="ARBA" id="ARBA00023264"/>
    </source>
</evidence>
<dbReference type="SUPFAM" id="SSF56024">
    <property type="entry name" value="Phospholipase D/nuclease"/>
    <property type="match status" value="2"/>
</dbReference>
<evidence type="ECO:0000256" key="1">
    <source>
        <dbReference type="ARBA" id="ARBA00004651"/>
    </source>
</evidence>
<organism evidence="15 16">
    <name type="scientific">Pricia antarctica</name>
    <dbReference type="NCBI Taxonomy" id="641691"/>
    <lineage>
        <taxon>Bacteria</taxon>
        <taxon>Pseudomonadati</taxon>
        <taxon>Bacteroidota</taxon>
        <taxon>Flavobacteriia</taxon>
        <taxon>Flavobacteriales</taxon>
        <taxon>Flavobacteriaceae</taxon>
        <taxon>Pricia</taxon>
    </lineage>
</organism>
<keyword evidence="5 12" id="KW-0812">Transmembrane</keyword>
<evidence type="ECO:0000256" key="6">
    <source>
        <dbReference type="ARBA" id="ARBA00022737"/>
    </source>
</evidence>
<evidence type="ECO:0000256" key="5">
    <source>
        <dbReference type="ARBA" id="ARBA00022692"/>
    </source>
</evidence>
<dbReference type="InterPro" id="IPR001736">
    <property type="entry name" value="PLipase_D/transphosphatidylase"/>
</dbReference>
<dbReference type="NCBIfam" id="TIGR04265">
    <property type="entry name" value="bac_cardiolipin"/>
    <property type="match status" value="1"/>
</dbReference>
<comment type="catalytic activity">
    <reaction evidence="12">
        <text>2 a 1,2-diacyl-sn-glycero-3-phospho-(1'-sn-glycerol) = a cardiolipin + glycerol</text>
        <dbReference type="Rhea" id="RHEA:31451"/>
        <dbReference type="ChEBI" id="CHEBI:17754"/>
        <dbReference type="ChEBI" id="CHEBI:62237"/>
        <dbReference type="ChEBI" id="CHEBI:64716"/>
    </reaction>
</comment>
<dbReference type="PANTHER" id="PTHR21248">
    <property type="entry name" value="CARDIOLIPIN SYNTHASE"/>
    <property type="match status" value="1"/>
</dbReference>
<accession>A0A1G7ENV9</accession>
<keyword evidence="10 12" id="KW-0594">Phospholipid biosynthesis</keyword>
<proteinExistence type="inferred from homology"/>
<feature type="domain" description="PLD phosphodiesterase" evidence="14">
    <location>
        <begin position="224"/>
        <end position="251"/>
    </location>
</feature>
<dbReference type="SMART" id="SM00155">
    <property type="entry name" value="PLDc"/>
    <property type="match status" value="2"/>
</dbReference>
<sequence>MNSILAYGRDNIWLIALTINYILVISLSIFIILKNKNPVKTLSFLFALAALPFLGLVVYYFFGQDYRKSKIFEKKYILDNDRIKGWREQFKLDQEEKDSFRSDFGEGIYKIYTLLKKNEKAILTFDNELEILVNGEKKFERLREDLGKAKNHIHMEYFVLFDDELGTELIDILSKKAKEGVKVRLVYDDVGSDISSKAKKKMTEAGVLHLPFMPVRFSNSTSKLNYRDHRKIVVIDGTVGYVGGINLDQRYDNSYNNERYWRDTHLRLQGGAVGSLQSSFLLTWNFVTGDETEIDQNLFPDNKPESQDPVAVQMAASGPDTDWANIMEALFCAMTAARERIFITSPYYMPNDAIFTAMKTAARSGVDVRVILPYESDSWAAQYASDSYIEESLESGIRIFRYCKGFVHAKTMLVDNRLSTIGTANLDYRSFALNFEITALIYNTAINDQMAGIFETDLENCEEVTLDRWKERGIRRKLKESFSRLWAPLL</sequence>
<protein>
    <recommendedName>
        <fullName evidence="12 13">Cardiolipin synthase</fullName>
        <shortName evidence="12">CL synthase</shortName>
        <ecNumber evidence="12 13">2.7.8.-</ecNumber>
    </recommendedName>
</protein>
<dbReference type="GO" id="GO:0005886">
    <property type="term" value="C:plasma membrane"/>
    <property type="evidence" value="ECO:0007669"/>
    <property type="project" value="UniProtKB-SubCell"/>
</dbReference>
<feature type="transmembrane region" description="Helical" evidence="12">
    <location>
        <begin position="42"/>
        <end position="62"/>
    </location>
</feature>
<dbReference type="GO" id="GO:0008808">
    <property type="term" value="F:cardiolipin synthase activity"/>
    <property type="evidence" value="ECO:0007669"/>
    <property type="project" value="UniProtKB-UniRule"/>
</dbReference>
<evidence type="ECO:0000256" key="7">
    <source>
        <dbReference type="ARBA" id="ARBA00022989"/>
    </source>
</evidence>
<comment type="similarity">
    <text evidence="12">Belongs to the phospholipase D family. Cardiolipin synthase subfamily.</text>
</comment>
<keyword evidence="16" id="KW-1185">Reference proteome</keyword>
<dbReference type="Proteomes" id="UP000199109">
    <property type="component" value="Unassembled WGS sequence"/>
</dbReference>
<evidence type="ECO:0000313" key="16">
    <source>
        <dbReference type="Proteomes" id="UP000199109"/>
    </source>
</evidence>